<feature type="transmembrane region" description="Helical" evidence="1">
    <location>
        <begin position="45"/>
        <end position="64"/>
    </location>
</feature>
<comment type="caution">
    <text evidence="2">The sequence shown here is derived from an EMBL/GenBank/DDBJ whole genome shotgun (WGS) entry which is preliminary data.</text>
</comment>
<accession>A0ABR1XQ56</accession>
<evidence type="ECO:0000256" key="1">
    <source>
        <dbReference type="SAM" id="Phobius"/>
    </source>
</evidence>
<protein>
    <submittedName>
        <fullName evidence="2">Uncharacterized protein</fullName>
    </submittedName>
</protein>
<feature type="transmembrane region" description="Helical" evidence="1">
    <location>
        <begin position="84"/>
        <end position="104"/>
    </location>
</feature>
<proteinExistence type="predicted"/>
<keyword evidence="1" id="KW-1133">Transmembrane helix</keyword>
<name>A0ABR1XQ56_9PEZI</name>
<reference evidence="2 3" key="1">
    <citation type="journal article" date="2022" name="G3 (Bethesda)">
        <title>Enemy or ally: a genomic approach to elucidate the lifestyle of Phyllosticta citrichinaensis.</title>
        <authorList>
            <person name="Buijs V.A."/>
            <person name="Groenewald J.Z."/>
            <person name="Haridas S."/>
            <person name="LaButti K.M."/>
            <person name="Lipzen A."/>
            <person name="Martin F.M."/>
            <person name="Barry K."/>
            <person name="Grigoriev I.V."/>
            <person name="Crous P.W."/>
            <person name="Seidl M.F."/>
        </authorList>
    </citation>
    <scope>NUCLEOTIDE SEQUENCE [LARGE SCALE GENOMIC DNA]</scope>
    <source>
        <strain evidence="2 3">CBS 129764</strain>
    </source>
</reference>
<keyword evidence="3" id="KW-1185">Reference proteome</keyword>
<gene>
    <name evidence="2" type="ORF">IWX90DRAFT_239168</name>
</gene>
<dbReference type="EMBL" id="JBBWUH010000006">
    <property type="protein sequence ID" value="KAK8163775.1"/>
    <property type="molecule type" value="Genomic_DNA"/>
</dbReference>
<keyword evidence="1" id="KW-0472">Membrane</keyword>
<dbReference type="Proteomes" id="UP001456524">
    <property type="component" value="Unassembled WGS sequence"/>
</dbReference>
<organism evidence="2 3">
    <name type="scientific">Phyllosticta citrichinensis</name>
    <dbReference type="NCBI Taxonomy" id="1130410"/>
    <lineage>
        <taxon>Eukaryota</taxon>
        <taxon>Fungi</taxon>
        <taxon>Dikarya</taxon>
        <taxon>Ascomycota</taxon>
        <taxon>Pezizomycotina</taxon>
        <taxon>Dothideomycetes</taxon>
        <taxon>Dothideomycetes incertae sedis</taxon>
        <taxon>Botryosphaeriales</taxon>
        <taxon>Phyllostictaceae</taxon>
        <taxon>Phyllosticta</taxon>
    </lineage>
</organism>
<sequence>MMRRGRFDDAQGHPFFSLSFFLLLSSTSVYHHLDESMTCIPLTPFLILLLPYLFVPLNVEFCTVPHPESSRSGKQVVGRRPTSVVFEASFLPLFLLFLSSPVFARLLSGGPCSCSSWHALKRGVVADYKCKARMGASSSSSNLR</sequence>
<keyword evidence="1" id="KW-0812">Transmembrane</keyword>
<evidence type="ECO:0000313" key="3">
    <source>
        <dbReference type="Proteomes" id="UP001456524"/>
    </source>
</evidence>
<feature type="transmembrane region" description="Helical" evidence="1">
    <location>
        <begin position="12"/>
        <end position="33"/>
    </location>
</feature>
<evidence type="ECO:0000313" key="2">
    <source>
        <dbReference type="EMBL" id="KAK8163775.1"/>
    </source>
</evidence>